<feature type="compositionally biased region" description="Low complexity" evidence="1">
    <location>
        <begin position="602"/>
        <end position="618"/>
    </location>
</feature>
<dbReference type="GO" id="GO:0030031">
    <property type="term" value="P:cell projection assembly"/>
    <property type="evidence" value="ECO:0007669"/>
    <property type="project" value="TreeGrafter"/>
</dbReference>
<dbReference type="EMBL" id="NHOQ01001396">
    <property type="protein sequence ID" value="PWA24873.1"/>
    <property type="molecule type" value="Genomic_DNA"/>
</dbReference>
<evidence type="ECO:0000313" key="3">
    <source>
        <dbReference type="EMBL" id="PWA24873.1"/>
    </source>
</evidence>
<dbReference type="GO" id="GO:0005543">
    <property type="term" value="F:phospholipid binding"/>
    <property type="evidence" value="ECO:0007669"/>
    <property type="project" value="TreeGrafter"/>
</dbReference>
<dbReference type="InterPro" id="IPR030127">
    <property type="entry name" value="MTSS1/MTSS2"/>
</dbReference>
<dbReference type="GO" id="GO:0009898">
    <property type="term" value="C:cytoplasmic side of plasma membrane"/>
    <property type="evidence" value="ECO:0007669"/>
    <property type="project" value="TreeGrafter"/>
</dbReference>
<feature type="compositionally biased region" description="Basic and acidic residues" evidence="1">
    <location>
        <begin position="636"/>
        <end position="646"/>
    </location>
</feature>
<dbReference type="GO" id="GO:0007009">
    <property type="term" value="P:plasma membrane organization"/>
    <property type="evidence" value="ECO:0007669"/>
    <property type="project" value="InterPro"/>
</dbReference>
<dbReference type="PANTHER" id="PTHR15708">
    <property type="entry name" value="ACTIN BUNDLING/MISSING IN METASTASIS-RELATED"/>
    <property type="match status" value="1"/>
</dbReference>
<evidence type="ECO:0000313" key="4">
    <source>
        <dbReference type="Proteomes" id="UP000250572"/>
    </source>
</evidence>
<dbReference type="InterPro" id="IPR013606">
    <property type="entry name" value="I-BAR_dom"/>
</dbReference>
<reference evidence="3 4" key="1">
    <citation type="journal article" date="2018" name="G3 (Bethesda)">
        <title>A High-Quality Reference Genome for the Invasive Mosquitofish Gambusia affinis Using a Chicago Library.</title>
        <authorList>
            <person name="Hoffberg S.L."/>
            <person name="Troendle N.J."/>
            <person name="Glenn T.C."/>
            <person name="Mahmud O."/>
            <person name="Louha S."/>
            <person name="Chalopin D."/>
            <person name="Bennetzen J.L."/>
            <person name="Mauricio R."/>
        </authorList>
    </citation>
    <scope>NUCLEOTIDE SEQUENCE [LARGE SCALE GENOMIC DNA]</scope>
    <source>
        <strain evidence="3">NE01/NJP1002.9</strain>
        <tissue evidence="3">Muscle</tissue>
    </source>
</reference>
<sequence length="1035" mass="111637">MESVEKECGALGGLFQAIVNDMKSSYPVWEDFSAKATKLHSQLRTTILAAVAFLDAFQKVADMATNSRVSPIKPYRAERTRGSLALGYELLAAIAVTLIPFLCRGTSCSCWHSWSLTLNSGHAIPLNLTPNLTTAGLLWGPGFGPHKMSGSSQHSICWKNYPYKCGSLGSACGTCSSRSLTGQMHLRLGIRTLFHLPLSSGFIPQSFSSISGLQCVPASSLSAFLKRRRGVKGSKLNCLCQPLSAPKSKVLTCTQFSSKCGRRAQSDCSIQSEETGLTPEEKCATREIGSALTRMCMRHRSIEAKLRHFTNVLMEGLVTPLQDRIEEWKKTANQLDKDHAKEYKRARQEIKRKSLDTIKLQKKARKGEETVQGMLSRGNLRPQLDSAMQDVSDLYLLMEETEKQAVRRALLEERGRYCTFINFLQPVVNVEIAMLGEITHLQAIVDDLTMLTEDPHKLPPASEQVIRDLKGSDYSWSYQTPPSSPSSTSSRKSSMCSLLQMPSAGAHRLSSVSSHDSGFVSQDANTHSKPPSPMPSDITSQKSTSSASSEASETCQSVSECNSPTAYGSCSSFGTFRPAFSHSGTIRPLSVILPASPTFNHSPGSKNPSPSSKVPSWKDWAKSSSCEPTLASTPQRRRDSVEKMREPPSPQGYSGMQPGDLHRARSGPGIITAKHGEPPSPAASTLAMVLTRGLSMEQQKSSRDSLQYSSGYSTQTNTPSCSEDTIPSQGSDYECYSLNGDVDNEGQPDFDKSSTIPRHSNIAQSYRRMIQTKRPASTAGLPAGKSLQGTPNGAGGNSPGVISSGTATIRRTPSSKTGVRRTPSTSGPIPIRPPIVPVRTPTVPDSPGSVSPSPHHLGGEEFLYSDDPTAGDYMRASPKRMSLPDTSWGYGGGGGGVEKTAYAQQAPGMAAHAAEEDPQLAANRHSLVEKIGELAASAHALGEGQYPFPSLLSGDTAQHAPQVTSSVTQEDVDMLKTIRRGVKLRKTVTDDRSAPRILRAWLASKVRKKRKSTQSDGVNLNSGAHILAAETYGAI</sequence>
<feature type="compositionally biased region" description="Low complexity" evidence="1">
    <location>
        <begin position="510"/>
        <end position="521"/>
    </location>
</feature>
<protein>
    <recommendedName>
        <fullName evidence="2">IMD domain-containing protein</fullName>
    </recommendedName>
</protein>
<feature type="compositionally biased region" description="Low complexity" evidence="1">
    <location>
        <begin position="476"/>
        <end position="497"/>
    </location>
</feature>
<dbReference type="STRING" id="33528.ENSGAFP00000032464"/>
<proteinExistence type="predicted"/>
<dbReference type="SUPFAM" id="SSF103657">
    <property type="entry name" value="BAR/IMD domain-like"/>
    <property type="match status" value="2"/>
</dbReference>
<keyword evidence="4" id="KW-1185">Reference proteome</keyword>
<feature type="region of interest" description="Disordered" evidence="1">
    <location>
        <begin position="476"/>
        <end position="551"/>
    </location>
</feature>
<dbReference type="GO" id="GO:0003779">
    <property type="term" value="F:actin binding"/>
    <property type="evidence" value="ECO:0007669"/>
    <property type="project" value="InterPro"/>
</dbReference>
<dbReference type="PANTHER" id="PTHR15708:SF8">
    <property type="entry name" value="PROTEIN MTSS 2"/>
    <property type="match status" value="1"/>
</dbReference>
<feature type="region of interest" description="Disordered" evidence="1">
    <location>
        <begin position="600"/>
        <end position="682"/>
    </location>
</feature>
<organism evidence="3 4">
    <name type="scientific">Gambusia affinis</name>
    <name type="common">Western mosquitofish</name>
    <name type="synonym">Heterandria affinis</name>
    <dbReference type="NCBI Taxonomy" id="33528"/>
    <lineage>
        <taxon>Eukaryota</taxon>
        <taxon>Metazoa</taxon>
        <taxon>Chordata</taxon>
        <taxon>Craniata</taxon>
        <taxon>Vertebrata</taxon>
        <taxon>Euteleostomi</taxon>
        <taxon>Actinopterygii</taxon>
        <taxon>Neopterygii</taxon>
        <taxon>Teleostei</taxon>
        <taxon>Neoteleostei</taxon>
        <taxon>Acanthomorphata</taxon>
        <taxon>Ovalentaria</taxon>
        <taxon>Atherinomorphae</taxon>
        <taxon>Cyprinodontiformes</taxon>
        <taxon>Poeciliidae</taxon>
        <taxon>Poeciliinae</taxon>
        <taxon>Gambusia</taxon>
    </lineage>
</organism>
<comment type="caution">
    <text evidence="3">The sequence shown here is derived from an EMBL/GenBank/DDBJ whole genome shotgun (WGS) entry which is preliminary data.</text>
</comment>
<name>A0A315VR97_GAMAF</name>
<dbReference type="Gene3D" id="1.20.1270.60">
    <property type="entry name" value="Arfaptin homology (AH) domain/BAR domain"/>
    <property type="match status" value="1"/>
</dbReference>
<dbReference type="PROSITE" id="PS51338">
    <property type="entry name" value="IMD"/>
    <property type="match status" value="2"/>
</dbReference>
<feature type="domain" description="IMD" evidence="2">
    <location>
        <begin position="1"/>
        <end position="70"/>
    </location>
</feature>
<feature type="compositionally biased region" description="Polar residues" evidence="1">
    <location>
        <begin position="696"/>
        <end position="731"/>
    </location>
</feature>
<feature type="region of interest" description="Disordered" evidence="1">
    <location>
        <begin position="773"/>
        <end position="866"/>
    </location>
</feature>
<evidence type="ECO:0000256" key="1">
    <source>
        <dbReference type="SAM" id="MobiDB-lite"/>
    </source>
</evidence>
<feature type="compositionally biased region" description="Polar residues" evidence="1">
    <location>
        <begin position="622"/>
        <end position="634"/>
    </location>
</feature>
<feature type="compositionally biased region" description="Polar residues" evidence="1">
    <location>
        <begin position="800"/>
        <end position="827"/>
    </location>
</feature>
<dbReference type="Proteomes" id="UP000250572">
    <property type="component" value="Unassembled WGS sequence"/>
</dbReference>
<feature type="compositionally biased region" description="Low complexity" evidence="1">
    <location>
        <begin position="540"/>
        <end position="551"/>
    </location>
</feature>
<dbReference type="AlphaFoldDB" id="A0A315VR97"/>
<gene>
    <name evidence="3" type="ORF">CCH79_00010087</name>
</gene>
<evidence type="ECO:0000259" key="2">
    <source>
        <dbReference type="PROSITE" id="PS51338"/>
    </source>
</evidence>
<dbReference type="Pfam" id="PF08397">
    <property type="entry name" value="IMD"/>
    <property type="match status" value="2"/>
</dbReference>
<dbReference type="CDD" id="cd22060">
    <property type="entry name" value="WH2_MTSS1"/>
    <property type="match status" value="1"/>
</dbReference>
<dbReference type="GO" id="GO:0015629">
    <property type="term" value="C:actin cytoskeleton"/>
    <property type="evidence" value="ECO:0007669"/>
    <property type="project" value="TreeGrafter"/>
</dbReference>
<dbReference type="InterPro" id="IPR027267">
    <property type="entry name" value="AH/BAR_dom_sf"/>
</dbReference>
<feature type="compositionally biased region" description="Low complexity" evidence="1">
    <location>
        <begin position="837"/>
        <end position="854"/>
    </location>
</feature>
<feature type="domain" description="IMD" evidence="2">
    <location>
        <begin position="285"/>
        <end position="472"/>
    </location>
</feature>
<feature type="region of interest" description="Disordered" evidence="1">
    <location>
        <begin position="695"/>
        <end position="733"/>
    </location>
</feature>
<accession>A0A315VR97</accession>